<feature type="region of interest" description="Disordered" evidence="3">
    <location>
        <begin position="31"/>
        <end position="52"/>
    </location>
</feature>
<comment type="subcellular location">
    <subcellularLocation>
        <location evidence="2">Cell membrane</location>
        <topology evidence="2">Lipid-anchor</topology>
    </subcellularLocation>
</comment>
<evidence type="ECO:0000256" key="2">
    <source>
        <dbReference type="RuleBase" id="RU362097"/>
    </source>
</evidence>
<dbReference type="Pfam" id="PF02321">
    <property type="entry name" value="OEP"/>
    <property type="match status" value="2"/>
</dbReference>
<comment type="caution">
    <text evidence="4">The sequence shown here is derived from an EMBL/GenBank/DDBJ whole genome shotgun (WGS) entry which is preliminary data.</text>
</comment>
<dbReference type="InterPro" id="IPR003423">
    <property type="entry name" value="OMP_efflux"/>
</dbReference>
<dbReference type="PANTHER" id="PTHR30203">
    <property type="entry name" value="OUTER MEMBRANE CATION EFFLUX PROTEIN"/>
    <property type="match status" value="1"/>
</dbReference>
<proteinExistence type="inferred from homology"/>
<dbReference type="EMBL" id="JBDIME010000004">
    <property type="protein sequence ID" value="MEN2789505.1"/>
    <property type="molecule type" value="Genomic_DNA"/>
</dbReference>
<dbReference type="NCBIfam" id="TIGR01845">
    <property type="entry name" value="outer_NodT"/>
    <property type="match status" value="1"/>
</dbReference>
<organism evidence="4 5">
    <name type="scientific">Sphingomonas oligophenolica</name>
    <dbReference type="NCBI Taxonomy" id="301154"/>
    <lineage>
        <taxon>Bacteria</taxon>
        <taxon>Pseudomonadati</taxon>
        <taxon>Pseudomonadota</taxon>
        <taxon>Alphaproteobacteria</taxon>
        <taxon>Sphingomonadales</taxon>
        <taxon>Sphingomonadaceae</taxon>
        <taxon>Sphingomonas</taxon>
    </lineage>
</organism>
<accession>A0ABU9Y115</accession>
<reference evidence="4 5" key="1">
    <citation type="submission" date="2024-05" db="EMBL/GenBank/DDBJ databases">
        <authorList>
            <person name="Liu Q."/>
            <person name="Xin Y.-H."/>
        </authorList>
    </citation>
    <scope>NUCLEOTIDE SEQUENCE [LARGE SCALE GENOMIC DNA]</scope>
    <source>
        <strain evidence="4 5">CGMCC 1.10181</strain>
    </source>
</reference>
<evidence type="ECO:0000313" key="5">
    <source>
        <dbReference type="Proteomes" id="UP001419910"/>
    </source>
</evidence>
<protein>
    <submittedName>
        <fullName evidence="4">Efflux transporter outer membrane subunit</fullName>
    </submittedName>
</protein>
<dbReference type="Proteomes" id="UP001419910">
    <property type="component" value="Unassembled WGS sequence"/>
</dbReference>
<dbReference type="SUPFAM" id="SSF56954">
    <property type="entry name" value="Outer membrane efflux proteins (OEP)"/>
    <property type="match status" value="1"/>
</dbReference>
<feature type="signal peptide" evidence="2">
    <location>
        <begin position="1"/>
        <end position="21"/>
    </location>
</feature>
<dbReference type="RefSeq" id="WP_343887194.1">
    <property type="nucleotide sequence ID" value="NZ_BAAAEH010000002.1"/>
</dbReference>
<dbReference type="PROSITE" id="PS51257">
    <property type="entry name" value="PROKAR_LIPOPROTEIN"/>
    <property type="match status" value="1"/>
</dbReference>
<keyword evidence="2" id="KW-0732">Signal</keyword>
<keyword evidence="2" id="KW-0472">Membrane</keyword>
<dbReference type="PANTHER" id="PTHR30203:SF33">
    <property type="entry name" value="BLR4455 PROTEIN"/>
    <property type="match status" value="1"/>
</dbReference>
<evidence type="ECO:0000256" key="1">
    <source>
        <dbReference type="ARBA" id="ARBA00007613"/>
    </source>
</evidence>
<keyword evidence="2" id="KW-0564">Palmitate</keyword>
<feature type="chain" id="PRO_5044963032" evidence="2">
    <location>
        <begin position="22"/>
        <end position="463"/>
    </location>
</feature>
<evidence type="ECO:0000313" key="4">
    <source>
        <dbReference type="EMBL" id="MEN2789505.1"/>
    </source>
</evidence>
<evidence type="ECO:0000256" key="3">
    <source>
        <dbReference type="SAM" id="MobiDB-lite"/>
    </source>
</evidence>
<name>A0ABU9Y115_9SPHN</name>
<keyword evidence="2" id="KW-1134">Transmembrane beta strand</keyword>
<comment type="similarity">
    <text evidence="1 2">Belongs to the outer membrane factor (OMF) (TC 1.B.17) family.</text>
</comment>
<keyword evidence="5" id="KW-1185">Reference proteome</keyword>
<keyword evidence="2" id="KW-0449">Lipoprotein</keyword>
<sequence length="463" mass="48367">MRRAKAALLAAVASLSACSLAPPDTLPTSPAAPAYKELGSWQPAPTAPQAPGKWWELFPDPTLAGLEDRIEAGNPDLAAAVARYDQARAALSEAGAQALPSVDVGANAERARVSAGRPLSPGTPARYTDLRIGASLAYEIDLFGRVRNSIRASAADAKASAQDLAAVRLGLQSTLANDYFQMRGLDARITLLRQTVDAYQRAYDLTDTRHSGGIASGIDVSRASAQLSSAKAELSSVAADRAGFEHAVAILVGESPSSFSLPVADSQIAPPAIPVGVPSALLERRPDIIASASRVAAANARIGVARAAQYPSLTLGGAGGFEAGNSSILSASNGFWALGPLSAALNIFDGGARRARVRISRAQYDEAAATYRSIVLTAFREVEDDLARARWLAIQEADQQAATTAAERTRDLALIRYRDGASDYLEVVTAQTAALDAQRALLQVHTSRLQTAVATVQAIGGIY</sequence>
<gene>
    <name evidence="4" type="ORF">ABC974_07710</name>
</gene>
<dbReference type="InterPro" id="IPR010131">
    <property type="entry name" value="MdtP/NodT-like"/>
</dbReference>
<dbReference type="Gene3D" id="2.20.200.10">
    <property type="entry name" value="Outer membrane efflux proteins (OEP)"/>
    <property type="match status" value="1"/>
</dbReference>
<dbReference type="Gene3D" id="1.20.1600.10">
    <property type="entry name" value="Outer membrane efflux proteins (OEP)"/>
    <property type="match status" value="1"/>
</dbReference>
<keyword evidence="2" id="KW-0812">Transmembrane</keyword>